<dbReference type="PANTHER" id="PTHR10309:SF0">
    <property type="entry name" value="MANNOSE-6-PHOSPHATE ISOMERASE"/>
    <property type="match status" value="1"/>
</dbReference>
<dbReference type="PROSITE" id="PS00966">
    <property type="entry name" value="PMI_I_2"/>
    <property type="match status" value="1"/>
</dbReference>
<accession>A0AAW0SR57</accession>
<dbReference type="SUPFAM" id="SSF51182">
    <property type="entry name" value="RmlC-like cupins"/>
    <property type="match status" value="1"/>
</dbReference>
<dbReference type="EC" id="5.3.1.8" evidence="4 8"/>
<evidence type="ECO:0000256" key="1">
    <source>
        <dbReference type="ARBA" id="ARBA00000757"/>
    </source>
</evidence>
<protein>
    <recommendedName>
        <fullName evidence="4 8">Mannose-6-phosphate isomerase</fullName>
        <ecNumber evidence="4 8">5.3.1.8</ecNumber>
    </recommendedName>
</protein>
<name>A0AAW0SR57_SCYPA</name>
<evidence type="ECO:0000256" key="11">
    <source>
        <dbReference type="SAM" id="MobiDB-lite"/>
    </source>
</evidence>
<evidence type="ECO:0000313" key="16">
    <source>
        <dbReference type="Proteomes" id="UP001487740"/>
    </source>
</evidence>
<sequence length="509" mass="56249">MDTEVLGRPQATREGEHCHWSPGTGWKAPQPITVRIACWVLSTVETAAGIRIRIAAPCKRKQTSRRQPDGAVRLLLSPQVTVAGRIHLFPHRRTPCHTTMELECAVQKYAWGVHGLKSSVAQLAKAVSPDLEVSEEEPFAELWMGTHPSGPSVIKGSGETLGHYIRRHPGVLGTPVIQTFGEQLPFLFKVLSVNQALSIQAHPNKSHAEELHQERPDVYKDPNHKPEMTIALTPFQALCGFRPAQEITKHLTELPELQQVVGEENAKTFIEEPTEANLKTCFSMMMNAPKENIESALSDLLARLSEMDSAKGDELLRDLFITLHDKYPGDVGCFSIYLLNYLTLQPGQAMFLGPNIIHAYLFGDCIECMACSDNVVRAGLTPKYQDVETLVSMLEYTMMPAESRNFEGFKMDNYTILYNPPVPDFAVDMIEVPSGVEQYTLRPVESASIVLVVEGEASKVEVSPSAPGELPQVTSLHRGSVIFLAADQSLTLRPTSGSRLLAFRALCVL</sequence>
<dbReference type="InterPro" id="IPR046456">
    <property type="entry name" value="PMI_typeI_C"/>
</dbReference>
<dbReference type="Gene3D" id="2.60.120.10">
    <property type="entry name" value="Jelly Rolls"/>
    <property type="match status" value="2"/>
</dbReference>
<comment type="cofactor">
    <cofactor evidence="8">
        <name>Zn(2+)</name>
        <dbReference type="ChEBI" id="CHEBI:29105"/>
    </cofactor>
    <text evidence="8">Binds 1 zinc ion per subunit.</text>
</comment>
<comment type="catalytic activity">
    <reaction evidence="1 8">
        <text>D-mannose 6-phosphate = D-fructose 6-phosphate</text>
        <dbReference type="Rhea" id="RHEA:12356"/>
        <dbReference type="ChEBI" id="CHEBI:58735"/>
        <dbReference type="ChEBI" id="CHEBI:61527"/>
        <dbReference type="EC" id="5.3.1.8"/>
    </reaction>
</comment>
<dbReference type="NCBIfam" id="TIGR00218">
    <property type="entry name" value="manA"/>
    <property type="match status" value="1"/>
</dbReference>
<dbReference type="GO" id="GO:0005829">
    <property type="term" value="C:cytosol"/>
    <property type="evidence" value="ECO:0007669"/>
    <property type="project" value="TreeGrafter"/>
</dbReference>
<dbReference type="Proteomes" id="UP001487740">
    <property type="component" value="Unassembled WGS sequence"/>
</dbReference>
<evidence type="ECO:0000256" key="6">
    <source>
        <dbReference type="ARBA" id="ARBA00022833"/>
    </source>
</evidence>
<comment type="pathway">
    <text evidence="2 10">Nucleotide-sugar biosynthesis; GDP-alpha-D-mannose biosynthesis; alpha-D-mannose 1-phosphate from D-fructose 6-phosphate: step 1/2.</text>
</comment>
<dbReference type="InterPro" id="IPR018050">
    <property type="entry name" value="Pmannose_isomerase-type1_CS"/>
</dbReference>
<feature type="domain" description="Phosphomannose isomerase type I C-terminal" evidence="12">
    <location>
        <begin position="416"/>
        <end position="457"/>
    </location>
</feature>
<comment type="caution">
    <text evidence="15">The sequence shown here is derived from an EMBL/GenBank/DDBJ whole genome shotgun (WGS) entry which is preliminary data.</text>
</comment>
<dbReference type="AlphaFoldDB" id="A0AAW0SR57"/>
<evidence type="ECO:0000259" key="13">
    <source>
        <dbReference type="Pfam" id="PF20511"/>
    </source>
</evidence>
<feature type="region of interest" description="Disordered" evidence="11">
    <location>
        <begin position="1"/>
        <end position="22"/>
    </location>
</feature>
<dbReference type="PROSITE" id="PS00965">
    <property type="entry name" value="PMI_I_1"/>
    <property type="match status" value="1"/>
</dbReference>
<dbReference type="InterPro" id="IPR001250">
    <property type="entry name" value="Man6P_Isoase-1"/>
</dbReference>
<dbReference type="FunFam" id="2.60.120.10:FF:000044">
    <property type="entry name" value="Mannose-6-phosphate isomerase"/>
    <property type="match status" value="1"/>
</dbReference>
<feature type="domain" description="Phosphomannose isomerase type I helical insertion" evidence="14">
    <location>
        <begin position="268"/>
        <end position="339"/>
    </location>
</feature>
<evidence type="ECO:0000259" key="14">
    <source>
        <dbReference type="Pfam" id="PF20512"/>
    </source>
</evidence>
<dbReference type="InterPro" id="IPR016305">
    <property type="entry name" value="Mannose-6-P_Isomerase"/>
</dbReference>
<dbReference type="Gene3D" id="1.10.441.10">
    <property type="entry name" value="Phosphomannose Isomerase, domain 2"/>
    <property type="match status" value="1"/>
</dbReference>
<dbReference type="InterPro" id="IPR046457">
    <property type="entry name" value="PMI_typeI_cat"/>
</dbReference>
<dbReference type="GO" id="GO:0008270">
    <property type="term" value="F:zinc ion binding"/>
    <property type="evidence" value="ECO:0007669"/>
    <property type="project" value="InterPro"/>
</dbReference>
<evidence type="ECO:0000256" key="5">
    <source>
        <dbReference type="ARBA" id="ARBA00022723"/>
    </source>
</evidence>
<reference evidence="15 16" key="1">
    <citation type="submission" date="2023-03" db="EMBL/GenBank/DDBJ databases">
        <title>High-quality genome of Scylla paramamosain provides insights in environmental adaptation.</title>
        <authorList>
            <person name="Zhang L."/>
        </authorList>
    </citation>
    <scope>NUCLEOTIDE SEQUENCE [LARGE SCALE GENOMIC DNA]</scope>
    <source>
        <strain evidence="15">LZ_2023a</strain>
        <tissue evidence="15">Muscle</tissue>
    </source>
</reference>
<dbReference type="FunFam" id="1.10.441.10:FF:000003">
    <property type="entry name" value="Mannose-6-phosphate isomerase"/>
    <property type="match status" value="1"/>
</dbReference>
<keyword evidence="6 8" id="KW-0862">Zinc</keyword>
<evidence type="ECO:0000256" key="8">
    <source>
        <dbReference type="RuleBase" id="RU000611"/>
    </source>
</evidence>
<dbReference type="GO" id="GO:0004476">
    <property type="term" value="F:mannose-6-phosphate isomerase activity"/>
    <property type="evidence" value="ECO:0007669"/>
    <property type="project" value="UniProtKB-EC"/>
</dbReference>
<keyword evidence="7 8" id="KW-0413">Isomerase</keyword>
<gene>
    <name evidence="15" type="ORF">O3P69_014073</name>
</gene>
<keyword evidence="16" id="KW-1185">Reference proteome</keyword>
<evidence type="ECO:0000256" key="9">
    <source>
        <dbReference type="RuleBase" id="RU004189"/>
    </source>
</evidence>
<dbReference type="Pfam" id="PF20511">
    <property type="entry name" value="PMI_typeI_cat"/>
    <property type="match status" value="1"/>
</dbReference>
<evidence type="ECO:0000256" key="3">
    <source>
        <dbReference type="ARBA" id="ARBA00010772"/>
    </source>
</evidence>
<organism evidence="15 16">
    <name type="scientific">Scylla paramamosain</name>
    <name type="common">Mud crab</name>
    <dbReference type="NCBI Taxonomy" id="85552"/>
    <lineage>
        <taxon>Eukaryota</taxon>
        <taxon>Metazoa</taxon>
        <taxon>Ecdysozoa</taxon>
        <taxon>Arthropoda</taxon>
        <taxon>Crustacea</taxon>
        <taxon>Multicrustacea</taxon>
        <taxon>Malacostraca</taxon>
        <taxon>Eumalacostraca</taxon>
        <taxon>Eucarida</taxon>
        <taxon>Decapoda</taxon>
        <taxon>Pleocyemata</taxon>
        <taxon>Brachyura</taxon>
        <taxon>Eubrachyura</taxon>
        <taxon>Portunoidea</taxon>
        <taxon>Portunidae</taxon>
        <taxon>Portuninae</taxon>
        <taxon>Scylla</taxon>
    </lineage>
</organism>
<evidence type="ECO:0000256" key="2">
    <source>
        <dbReference type="ARBA" id="ARBA00004666"/>
    </source>
</evidence>
<dbReference type="PRINTS" id="PR00714">
    <property type="entry name" value="MAN6PISMRASE"/>
</dbReference>
<feature type="domain" description="Phosphomannose isomerase type I catalytic" evidence="13">
    <location>
        <begin position="101"/>
        <end position="243"/>
    </location>
</feature>
<evidence type="ECO:0000259" key="12">
    <source>
        <dbReference type="Pfam" id="PF01238"/>
    </source>
</evidence>
<evidence type="ECO:0000256" key="10">
    <source>
        <dbReference type="RuleBase" id="RU004248"/>
    </source>
</evidence>
<dbReference type="Pfam" id="PF01238">
    <property type="entry name" value="PMI_typeI_C"/>
    <property type="match status" value="1"/>
</dbReference>
<comment type="similarity">
    <text evidence="3 9">Belongs to the mannose-6-phosphate isomerase type 1 family.</text>
</comment>
<dbReference type="GO" id="GO:0005975">
    <property type="term" value="P:carbohydrate metabolic process"/>
    <property type="evidence" value="ECO:0007669"/>
    <property type="project" value="InterPro"/>
</dbReference>
<dbReference type="GO" id="GO:0009298">
    <property type="term" value="P:GDP-mannose biosynthetic process"/>
    <property type="evidence" value="ECO:0007669"/>
    <property type="project" value="InterPro"/>
</dbReference>
<proteinExistence type="inferred from homology"/>
<keyword evidence="5" id="KW-0479">Metal-binding</keyword>
<dbReference type="EMBL" id="JARAKH010000047">
    <property type="protein sequence ID" value="KAK8377878.1"/>
    <property type="molecule type" value="Genomic_DNA"/>
</dbReference>
<dbReference type="InterPro" id="IPR046458">
    <property type="entry name" value="PMI_typeI_hel"/>
</dbReference>
<dbReference type="InterPro" id="IPR011051">
    <property type="entry name" value="RmlC_Cupin_sf"/>
</dbReference>
<dbReference type="Pfam" id="PF20512">
    <property type="entry name" value="PMI_typeI_hel"/>
    <property type="match status" value="1"/>
</dbReference>
<dbReference type="CDD" id="cd07011">
    <property type="entry name" value="cupin_PMI_type_I_N"/>
    <property type="match status" value="1"/>
</dbReference>
<dbReference type="InterPro" id="IPR014710">
    <property type="entry name" value="RmlC-like_jellyroll"/>
</dbReference>
<evidence type="ECO:0000256" key="4">
    <source>
        <dbReference type="ARBA" id="ARBA00011956"/>
    </source>
</evidence>
<evidence type="ECO:0000256" key="7">
    <source>
        <dbReference type="ARBA" id="ARBA00023235"/>
    </source>
</evidence>
<dbReference type="PANTHER" id="PTHR10309">
    <property type="entry name" value="MANNOSE-6-PHOSPHATE ISOMERASE"/>
    <property type="match status" value="1"/>
</dbReference>
<evidence type="ECO:0000313" key="15">
    <source>
        <dbReference type="EMBL" id="KAK8377878.1"/>
    </source>
</evidence>